<dbReference type="Pfam" id="PF03170">
    <property type="entry name" value="BcsB"/>
    <property type="match status" value="2"/>
</dbReference>
<keyword evidence="6" id="KW-0732">Signal</keyword>
<evidence type="ECO:0000259" key="7">
    <source>
        <dbReference type="Pfam" id="PF20916"/>
    </source>
</evidence>
<name>A0ABT5T3S7_9RHOB</name>
<evidence type="ECO:0000313" key="9">
    <source>
        <dbReference type="Proteomes" id="UP001431784"/>
    </source>
</evidence>
<feature type="transmembrane region" description="Helical" evidence="6">
    <location>
        <begin position="725"/>
        <end position="747"/>
    </location>
</feature>
<comment type="subcellular location">
    <subcellularLocation>
        <location evidence="6">Cell inner membrane</location>
    </subcellularLocation>
    <subcellularLocation>
        <location evidence="1">Cell membrane</location>
        <topology evidence="1">Single-pass membrane protein</topology>
    </subcellularLocation>
</comment>
<feature type="chain" id="PRO_5045009842" description="Cyclic di-GMP-binding protein" evidence="6">
    <location>
        <begin position="23"/>
        <end position="754"/>
    </location>
</feature>
<gene>
    <name evidence="8" type="ORF">PUT78_01590</name>
</gene>
<evidence type="ECO:0000256" key="1">
    <source>
        <dbReference type="ARBA" id="ARBA00004162"/>
    </source>
</evidence>
<dbReference type="EMBL" id="JAQZSM010000001">
    <property type="protein sequence ID" value="MDD7969779.1"/>
    <property type="molecule type" value="Genomic_DNA"/>
</dbReference>
<sequence length="754" mass="82029">MTAHIGRALCGAIAAGFFLSLADGGGAVLAQETGGGLILLPDDDGLTPLVQDDPPTLNADRIDPARRSIDTATENATLDWVSPLRLTNMQIPVTGRNARISGERQVVGFDLYVSAPDTHRQLQLATQSSIDLLPERSSMRVHVNGQDIGVARLGNFDGYAADFLDIPDGVLRVGRNQVQIEFRQGHRIFCGPEASFGLWTDIDLAQSGLSVNHADAVADADGFMMAFAAQVASGHSAEIRGLDKLGPQAAEWRRHLVRGFNQALLGSPVVFRFSDYWTLAQQDRALARITVLPASSGRVSYQIGGDGAHVMVLEIGPDTRPEDILTMAQLAPQPAASRAPLIQPEQDVPLSAFGVQTESFSQRYARRDHPFRLPDDWLVLTAAKARLNFDYIYATGLPRESMLLISMNDEAIRLLPLRDEGGQHISQFPIDFEARILQPGTNRLTFELMVPGDPPDLPCPAADHAFLQISDTSTLHVPYSPSMAIPDMDLAFGALTPDSIRLNEMSGRAYSDADIVTLSAALDRSQAEIRAATLHLISLDDLGSVPSAHHRADRRLLEDSVLSIPAAGDAVTDPALASNDDPFQRRRQQGSGFSIGVSRAISNGWGVITGTVIWVKDRIFPNSGEQLNQWLAARHGQAILFHLDPARPDEIWMLRSPDSDIHAIAHAIAAARISGAGPRGQVSILSHQGAWQNWVAPDRRPILLEPWSLRNFRHAMGNLVSARPIFFTLMILFLALLSAVIALRLVISTRDTKT</sequence>
<dbReference type="RefSeq" id="WP_274350276.1">
    <property type="nucleotide sequence ID" value="NZ_JAQZSM010000001.1"/>
</dbReference>
<dbReference type="InterPro" id="IPR048861">
    <property type="entry name" value="BscB-like_C"/>
</dbReference>
<keyword evidence="6" id="KW-0135">Cellulose biosynthesis</keyword>
<keyword evidence="9" id="KW-1185">Reference proteome</keyword>
<dbReference type="Gene3D" id="3.30.379.30">
    <property type="match status" value="1"/>
</dbReference>
<keyword evidence="6" id="KW-0973">c-di-GMP</keyword>
<keyword evidence="4 6" id="KW-1133">Transmembrane helix</keyword>
<proteinExistence type="inferred from homology"/>
<dbReference type="Gene3D" id="2.60.120.260">
    <property type="entry name" value="Galactose-binding domain-like"/>
    <property type="match status" value="2"/>
</dbReference>
<evidence type="ECO:0000313" key="8">
    <source>
        <dbReference type="EMBL" id="MDD7969779.1"/>
    </source>
</evidence>
<keyword evidence="3 6" id="KW-0812">Transmembrane</keyword>
<comment type="caution">
    <text evidence="8">The sequence shown here is derived from an EMBL/GenBank/DDBJ whole genome shotgun (WGS) entry which is preliminary data.</text>
</comment>
<organism evidence="8 9">
    <name type="scientific">Roseinatronobacter alkalisoli</name>
    <dbReference type="NCBI Taxonomy" id="3028235"/>
    <lineage>
        <taxon>Bacteria</taxon>
        <taxon>Pseudomonadati</taxon>
        <taxon>Pseudomonadota</taxon>
        <taxon>Alphaproteobacteria</taxon>
        <taxon>Rhodobacterales</taxon>
        <taxon>Paracoccaceae</taxon>
        <taxon>Roseinatronobacter</taxon>
    </lineage>
</organism>
<dbReference type="Proteomes" id="UP001431784">
    <property type="component" value="Unassembled WGS sequence"/>
</dbReference>
<comment type="function">
    <text evidence="6">Binds the cellulose synthase activator, bis-(3'-5') cyclic diguanylic acid (c-di-GMP).</text>
</comment>
<feature type="signal peptide" evidence="6">
    <location>
        <begin position="1"/>
        <end position="22"/>
    </location>
</feature>
<keyword evidence="5 6" id="KW-0472">Membrane</keyword>
<feature type="domain" description="Cellulose synthase subunit B-like C-terminal" evidence="7">
    <location>
        <begin position="617"/>
        <end position="750"/>
    </location>
</feature>
<reference evidence="8" key="1">
    <citation type="submission" date="2023-02" db="EMBL/GenBank/DDBJ databases">
        <title>Description of Roseinatronobacter alkalisoli sp. nov., an alkaliphilic bacerium isolated from soda soil.</title>
        <authorList>
            <person name="Wei W."/>
        </authorList>
    </citation>
    <scope>NUCLEOTIDE SEQUENCE</scope>
    <source>
        <strain evidence="8">HJB301</strain>
    </source>
</reference>
<evidence type="ECO:0000256" key="4">
    <source>
        <dbReference type="ARBA" id="ARBA00022989"/>
    </source>
</evidence>
<dbReference type="PANTHER" id="PTHR39083:SF1">
    <property type="entry name" value="CYCLIC DI-GMP-BINDING PROTEIN"/>
    <property type="match status" value="1"/>
</dbReference>
<keyword evidence="6" id="KW-0997">Cell inner membrane</keyword>
<accession>A0ABT5T3S7</accession>
<dbReference type="Gene3D" id="1.20.5.4520">
    <property type="match status" value="1"/>
</dbReference>
<keyword evidence="2 6" id="KW-1003">Cell membrane</keyword>
<dbReference type="Gene3D" id="3.30.379.20">
    <property type="match status" value="1"/>
</dbReference>
<comment type="similarity">
    <text evidence="6">Belongs to the AcsB/BcsB family.</text>
</comment>
<comment type="subunit">
    <text evidence="6">Tightly associated with the cellulose synthase catalytic subunit.</text>
</comment>
<evidence type="ECO:0000256" key="6">
    <source>
        <dbReference type="RuleBase" id="RU365021"/>
    </source>
</evidence>
<dbReference type="InterPro" id="IPR018513">
    <property type="entry name" value="Cell_synthase_bac"/>
</dbReference>
<comment type="pathway">
    <text evidence="6">Glycan metabolism; bacterial cellulose biosynthesis.</text>
</comment>
<dbReference type="Pfam" id="PF20916">
    <property type="entry name" value="BscB_a-b"/>
    <property type="match status" value="1"/>
</dbReference>
<evidence type="ECO:0000256" key="2">
    <source>
        <dbReference type="ARBA" id="ARBA00022475"/>
    </source>
</evidence>
<evidence type="ECO:0000256" key="3">
    <source>
        <dbReference type="ARBA" id="ARBA00022692"/>
    </source>
</evidence>
<evidence type="ECO:0000256" key="5">
    <source>
        <dbReference type="ARBA" id="ARBA00023136"/>
    </source>
</evidence>
<dbReference type="PANTHER" id="PTHR39083">
    <property type="entry name" value="CYCLIC DI-GMP-BINDING PROTEIN"/>
    <property type="match status" value="1"/>
</dbReference>
<protein>
    <recommendedName>
        <fullName evidence="6">Cyclic di-GMP-binding protein</fullName>
    </recommendedName>
    <alternativeName>
        <fullName evidence="6">Cellulose synthase regulatory subunit</fullName>
    </alternativeName>
</protein>